<evidence type="ECO:0000313" key="2">
    <source>
        <dbReference type="EMBL" id="QIY91321.1"/>
    </source>
</evidence>
<dbReference type="STRING" id="1324352.OK18_10040"/>
<dbReference type="KEGG" id="cgn:OK18_10040"/>
<gene>
    <name evidence="2" type="ORF">FOB44_12020</name>
    <name evidence="1" type="ORF">OK18_10040</name>
</gene>
<evidence type="ECO:0008006" key="5">
    <source>
        <dbReference type="Google" id="ProtNLM"/>
    </source>
</evidence>
<evidence type="ECO:0000313" key="4">
    <source>
        <dbReference type="Proteomes" id="UP000501570"/>
    </source>
</evidence>
<dbReference type="PATRIC" id="fig|1324352.5.peg.2101"/>
<keyword evidence="4" id="KW-1185">Reference proteome</keyword>
<evidence type="ECO:0000313" key="3">
    <source>
        <dbReference type="Proteomes" id="UP000035213"/>
    </source>
</evidence>
<dbReference type="PROSITE" id="PS51257">
    <property type="entry name" value="PROKAR_LIPOPROTEIN"/>
    <property type="match status" value="1"/>
</dbReference>
<proteinExistence type="predicted"/>
<dbReference type="RefSeq" id="WP_053327920.1">
    <property type="nucleotide sequence ID" value="NZ_CP009928.1"/>
</dbReference>
<sequence length="323" mass="38059">MKRLLALWILFFIVSCSKKDDHAHTFYYWKTNLRLDREEKKVLDQSSVPYLYTRFFDVDKINGRFQPVAVITKDPSFQTEKQIVPTVFITNQALFNISPGEIRFLAERIYQLIQKKTKEYHLKTANEIQIDCDWTAGTRNDYFKFLKELKKISGKEVTCTLRLHQVKDKKQTGIPPVEKVYLMCYSTSSPLEKSDKNSILDVGVLKSYLSKIEDYPIKKIEVALPIYSWGIVTNHLEKHRLINALSKNDLNNPDFKKITENEAEILKDGFYFGNYLNKGFRIKVEEISPEQLEDVILFLQKKIPHFNIIYYQLDSKFVLDRQF</sequence>
<dbReference type="EMBL" id="CP009928">
    <property type="protein sequence ID" value="AKK72911.1"/>
    <property type="molecule type" value="Genomic_DNA"/>
</dbReference>
<dbReference type="AlphaFoldDB" id="A0A0G3M155"/>
<dbReference type="OrthoDB" id="634553at2"/>
<name>A0A0G3M155_CHRGL</name>
<dbReference type="Proteomes" id="UP000035213">
    <property type="component" value="Chromosome"/>
</dbReference>
<dbReference type="Proteomes" id="UP000501570">
    <property type="component" value="Chromosome"/>
</dbReference>
<reference evidence="1 3" key="1">
    <citation type="submission" date="2014-11" db="EMBL/GenBank/DDBJ databases">
        <authorList>
            <person name="Park G.-S."/>
            <person name="Hong S.-J."/>
            <person name="Jung B.K."/>
            <person name="Khan A.R."/>
            <person name="Kwak Y."/>
            <person name="Shin J.-H."/>
        </authorList>
    </citation>
    <scope>NUCLEOTIDE SEQUENCE [LARGE SCALE GENOMIC DNA]</scope>
    <source>
        <strain evidence="1 3">DSM 27622</strain>
    </source>
</reference>
<dbReference type="EMBL" id="CP050995">
    <property type="protein sequence ID" value="QIY91321.1"/>
    <property type="molecule type" value="Genomic_DNA"/>
</dbReference>
<accession>A0A0G3M155</accession>
<evidence type="ECO:0000313" key="1">
    <source>
        <dbReference type="EMBL" id="AKK72911.1"/>
    </source>
</evidence>
<organism evidence="1 3">
    <name type="scientific">Chryseobacterium gallinarum</name>
    <dbReference type="NCBI Taxonomy" id="1324352"/>
    <lineage>
        <taxon>Bacteria</taxon>
        <taxon>Pseudomonadati</taxon>
        <taxon>Bacteroidota</taxon>
        <taxon>Flavobacteriia</taxon>
        <taxon>Flavobacteriales</taxon>
        <taxon>Weeksellaceae</taxon>
        <taxon>Chryseobacterium group</taxon>
        <taxon>Chryseobacterium</taxon>
    </lineage>
</organism>
<reference evidence="2 4" key="2">
    <citation type="submission" date="2019-09" db="EMBL/GenBank/DDBJ databases">
        <title>FDA dAtabase for Regulatory Grade micrObial Sequences (FDA-ARGOS): Supporting development and validation of Infectious Disease Dx tests.</title>
        <authorList>
            <person name="Sciortino C."/>
            <person name="Tallon L."/>
            <person name="Sadzewicz L."/>
            <person name="Vavikolanu K."/>
            <person name="Mehta A."/>
            <person name="Aluvathingal J."/>
            <person name="Nadendla S."/>
            <person name="Nandy P."/>
            <person name="Geyer C."/>
            <person name="Yan Y."/>
            <person name="Sichtig H."/>
        </authorList>
    </citation>
    <scope>NUCLEOTIDE SEQUENCE [LARGE SCALE GENOMIC DNA]</scope>
    <source>
        <strain evidence="2 4">FDAARGOS_636</strain>
    </source>
</reference>
<protein>
    <recommendedName>
        <fullName evidence="5">Lipoprotein</fullName>
    </recommendedName>
</protein>